<dbReference type="PANTHER" id="PTHR11412:SF182">
    <property type="entry name" value="ALPHA-2-MACROGLOBULIN-LIKE PROTEIN 1"/>
    <property type="match status" value="1"/>
</dbReference>
<evidence type="ECO:0000313" key="3">
    <source>
        <dbReference type="Proteomes" id="UP001066276"/>
    </source>
</evidence>
<dbReference type="SMART" id="SM01361">
    <property type="entry name" value="A2M_recep"/>
    <property type="match status" value="1"/>
</dbReference>
<keyword evidence="3" id="KW-1185">Reference proteome</keyword>
<comment type="caution">
    <text evidence="2">The sequence shown here is derived from an EMBL/GenBank/DDBJ whole genome shotgun (WGS) entry which is preliminary data.</text>
</comment>
<accession>A0AAV7P522</accession>
<dbReference type="InterPro" id="IPR050473">
    <property type="entry name" value="A2M/Complement_sys"/>
</dbReference>
<sequence>MLLSGNRRNVRLELKMRNIASHFSSFSAGYQRQLNYKHDDGSYSAFGKSDQEGNTWLTAFVMKSFSQARDDIDVDKVYIDQALKYLKEHQLESGCFNSSGKLLNNALKEWEASQSHGGVEDNLSLSAYVTAAMLELGRNDTDSTVKRAMACLKDSLPTVTNTYTLALMAYTFTLADYKEVRDKVIAELIEQAIKSEGQIHWECKDKPKQEDVPYWYQAPSAEVEMTSYVLLAYMSQHHVSKEDIGTASQIVSWLSKLQNPYGGFSSTQDTVVALNGLAIYAGATFSEKGDVTVTVKSKDEIQQQFHVYNKNRLLLQQAPLTKVPGEYTISAAGKGCVYVQLEGKKDVKKVEIKPDQVTIYLDQLDKTQHRFSFSLEQDNEVKDMKPATVTVYDYYEKGEKSC</sequence>
<dbReference type="EMBL" id="JANPWB010000011">
    <property type="protein sequence ID" value="KAJ1122260.1"/>
    <property type="molecule type" value="Genomic_DNA"/>
</dbReference>
<feature type="domain" description="Alpha-macroglobulin receptor-binding" evidence="1">
    <location>
        <begin position="340"/>
        <end position="401"/>
    </location>
</feature>
<dbReference type="Pfam" id="PF07677">
    <property type="entry name" value="A2M_recep"/>
    <property type="match status" value="1"/>
</dbReference>
<evidence type="ECO:0000259" key="1">
    <source>
        <dbReference type="SMART" id="SM01361"/>
    </source>
</evidence>
<dbReference type="InterPro" id="IPR036595">
    <property type="entry name" value="A-macroglobulin_rcpt-bd_sf"/>
</dbReference>
<dbReference type="Gene3D" id="2.60.40.690">
    <property type="entry name" value="Alpha-macroglobulin, receptor-binding domain"/>
    <property type="match status" value="1"/>
</dbReference>
<reference evidence="2" key="1">
    <citation type="journal article" date="2022" name="bioRxiv">
        <title>Sequencing and chromosome-scale assembly of the giantPleurodeles waltlgenome.</title>
        <authorList>
            <person name="Brown T."/>
            <person name="Elewa A."/>
            <person name="Iarovenko S."/>
            <person name="Subramanian E."/>
            <person name="Araus A.J."/>
            <person name="Petzold A."/>
            <person name="Susuki M."/>
            <person name="Suzuki K.-i.T."/>
            <person name="Hayashi T."/>
            <person name="Toyoda A."/>
            <person name="Oliveira C."/>
            <person name="Osipova E."/>
            <person name="Leigh N.D."/>
            <person name="Simon A."/>
            <person name="Yun M.H."/>
        </authorList>
    </citation>
    <scope>NUCLEOTIDE SEQUENCE</scope>
    <source>
        <strain evidence="2">20211129_DDA</strain>
        <tissue evidence="2">Liver</tissue>
    </source>
</reference>
<dbReference type="SUPFAM" id="SSF49410">
    <property type="entry name" value="Alpha-macroglobulin receptor domain"/>
    <property type="match status" value="1"/>
</dbReference>
<dbReference type="GO" id="GO:0005615">
    <property type="term" value="C:extracellular space"/>
    <property type="evidence" value="ECO:0007669"/>
    <property type="project" value="InterPro"/>
</dbReference>
<gene>
    <name evidence="2" type="ORF">NDU88_000757</name>
</gene>
<dbReference type="PANTHER" id="PTHR11412">
    <property type="entry name" value="MACROGLOBULIN / COMPLEMENT"/>
    <property type="match status" value="1"/>
</dbReference>
<organism evidence="2 3">
    <name type="scientific">Pleurodeles waltl</name>
    <name type="common">Iberian ribbed newt</name>
    <dbReference type="NCBI Taxonomy" id="8319"/>
    <lineage>
        <taxon>Eukaryota</taxon>
        <taxon>Metazoa</taxon>
        <taxon>Chordata</taxon>
        <taxon>Craniata</taxon>
        <taxon>Vertebrata</taxon>
        <taxon>Euteleostomi</taxon>
        <taxon>Amphibia</taxon>
        <taxon>Batrachia</taxon>
        <taxon>Caudata</taxon>
        <taxon>Salamandroidea</taxon>
        <taxon>Salamandridae</taxon>
        <taxon>Pleurodelinae</taxon>
        <taxon>Pleurodeles</taxon>
    </lineage>
</organism>
<dbReference type="Proteomes" id="UP001066276">
    <property type="component" value="Chromosome 7"/>
</dbReference>
<evidence type="ECO:0000313" key="2">
    <source>
        <dbReference type="EMBL" id="KAJ1122260.1"/>
    </source>
</evidence>
<dbReference type="Pfam" id="PF07678">
    <property type="entry name" value="TED_complement"/>
    <property type="match status" value="1"/>
</dbReference>
<dbReference type="InterPro" id="IPR009048">
    <property type="entry name" value="A-macroglobulin_rcpt-bd"/>
</dbReference>
<name>A0AAV7P522_PLEWA</name>
<protein>
    <recommendedName>
        <fullName evidence="1">Alpha-macroglobulin receptor-binding domain-containing protein</fullName>
    </recommendedName>
</protein>
<dbReference type="InterPro" id="IPR008930">
    <property type="entry name" value="Terpenoid_cyclase/PrenylTrfase"/>
</dbReference>
<dbReference type="AlphaFoldDB" id="A0AAV7P522"/>
<dbReference type="SUPFAM" id="SSF48239">
    <property type="entry name" value="Terpenoid cyclases/Protein prenyltransferases"/>
    <property type="match status" value="1"/>
</dbReference>
<dbReference type="Gene3D" id="1.50.10.20">
    <property type="match status" value="1"/>
</dbReference>
<proteinExistence type="predicted"/>
<dbReference type="InterPro" id="IPR011626">
    <property type="entry name" value="Alpha-macroglobulin_TED"/>
</dbReference>